<dbReference type="Proteomes" id="UP001302719">
    <property type="component" value="Chromosome"/>
</dbReference>
<dbReference type="Pfam" id="PF02012">
    <property type="entry name" value="BNR"/>
    <property type="match status" value="1"/>
</dbReference>
<dbReference type="InterPro" id="IPR052025">
    <property type="entry name" value="Xyloglucanase_GH74"/>
</dbReference>
<organism evidence="2 3">
    <name type="scientific">Candidatus Nitrospira allomarina</name>
    <dbReference type="NCBI Taxonomy" id="3020900"/>
    <lineage>
        <taxon>Bacteria</taxon>
        <taxon>Pseudomonadati</taxon>
        <taxon>Nitrospirota</taxon>
        <taxon>Nitrospiria</taxon>
        <taxon>Nitrospirales</taxon>
        <taxon>Nitrospiraceae</taxon>
        <taxon>Nitrospira</taxon>
    </lineage>
</organism>
<name>A0AA96JQU8_9BACT</name>
<dbReference type="InterPro" id="IPR002860">
    <property type="entry name" value="BNR_rpt"/>
</dbReference>
<evidence type="ECO:0000313" key="3">
    <source>
        <dbReference type="Proteomes" id="UP001302719"/>
    </source>
</evidence>
<proteinExistence type="predicted"/>
<sequence>MSGVRVLVGTRKGAFVLTSDGKRKKWDVNGPFFGGWELFHVKGSPADPNRLYASQSSSWFGQIIQRSDDGGKTWFQPGTPPGEPTTAPDDTPKGESNKFVYDSSTETGQPLTTHQWYDGTQHPWEFKRVWHLEPSLTDPDTIYAGVEDAAIFRSTDGGQTWQELPGLRSAKGHLWQPGAGGMCLHTILLDPGNPERIFVAISAAGTFRTEDGGKTWQPVNRGLKSPYELPDPTAEVGHCVHCIAKHPSRPDVLFMQKHWDVMRSDDAGESWHEISGDLPSDFGFPIAVHAHEPETIYVVPIKSDSEHYPPEGKLRVYRSQTGGNEWEALTNGLPQQDCYVNVLRDAMAVDSLEPCGIYVGTTGGQVYASADSGDSWMGIVRDLPPVLSVEVQALP</sequence>
<dbReference type="AlphaFoldDB" id="A0AA96JQU8"/>
<keyword evidence="3" id="KW-1185">Reference proteome</keyword>
<dbReference type="CDD" id="cd15482">
    <property type="entry name" value="Sialidase_non-viral"/>
    <property type="match status" value="1"/>
</dbReference>
<dbReference type="RefSeq" id="WP_312639987.1">
    <property type="nucleotide sequence ID" value="NZ_CP116967.1"/>
</dbReference>
<dbReference type="EMBL" id="CP116967">
    <property type="protein sequence ID" value="WNM56398.1"/>
    <property type="molecule type" value="Genomic_DNA"/>
</dbReference>
<gene>
    <name evidence="2" type="ORF">PP769_10420</name>
</gene>
<dbReference type="SUPFAM" id="SSF110296">
    <property type="entry name" value="Oligoxyloglucan reducing end-specific cellobiohydrolase"/>
    <property type="match status" value="1"/>
</dbReference>
<dbReference type="GO" id="GO:0010411">
    <property type="term" value="P:xyloglucan metabolic process"/>
    <property type="evidence" value="ECO:0007669"/>
    <property type="project" value="TreeGrafter"/>
</dbReference>
<dbReference type="InterPro" id="IPR015943">
    <property type="entry name" value="WD40/YVTN_repeat-like_dom_sf"/>
</dbReference>
<dbReference type="PANTHER" id="PTHR43739">
    <property type="entry name" value="XYLOGLUCANASE (EUROFUNG)"/>
    <property type="match status" value="1"/>
</dbReference>
<dbReference type="PANTHER" id="PTHR43739:SF5">
    <property type="entry name" value="EXO-ALPHA-SIALIDASE"/>
    <property type="match status" value="1"/>
</dbReference>
<dbReference type="KEGG" id="nall:PP769_10420"/>
<evidence type="ECO:0000313" key="2">
    <source>
        <dbReference type="EMBL" id="WNM56398.1"/>
    </source>
</evidence>
<dbReference type="Gene3D" id="2.130.10.10">
    <property type="entry name" value="YVTN repeat-like/Quinoprotein amine dehydrogenase"/>
    <property type="match status" value="1"/>
</dbReference>
<reference evidence="2 3" key="1">
    <citation type="submission" date="2023-01" db="EMBL/GenBank/DDBJ databases">
        <title>Cultivation and genomic characterization of new, ubiquitous marine nitrite-oxidizing bacteria from the Nitrospirales.</title>
        <authorList>
            <person name="Mueller A.J."/>
            <person name="Daebeler A."/>
            <person name="Herbold C.W."/>
            <person name="Kirkegaard R.H."/>
            <person name="Daims H."/>
        </authorList>
    </citation>
    <scope>NUCLEOTIDE SEQUENCE [LARGE SCALE GENOMIC DNA]</scope>
    <source>
        <strain evidence="2 3">VA</strain>
    </source>
</reference>
<protein>
    <submittedName>
        <fullName evidence="2">Exo-alpha-sialidase</fullName>
    </submittedName>
</protein>
<evidence type="ECO:0000256" key="1">
    <source>
        <dbReference type="SAM" id="MobiDB-lite"/>
    </source>
</evidence>
<accession>A0AA96JQU8</accession>
<feature type="region of interest" description="Disordered" evidence="1">
    <location>
        <begin position="70"/>
        <end position="107"/>
    </location>
</feature>